<dbReference type="HOGENOM" id="CLU_1421545_0_0_1"/>
<reference evidence="1 2" key="1">
    <citation type="journal article" date="2011" name="Proc. Natl. Acad. Sci. U.S.A.">
        <title>Genome and transcriptome analyses of the mountain pine beetle-fungal symbiont Grosmannia clavigera, a lodgepole pine pathogen.</title>
        <authorList>
            <person name="DiGuistini S."/>
            <person name="Wang Y."/>
            <person name="Liao N.Y."/>
            <person name="Taylor G."/>
            <person name="Tanguay P."/>
            <person name="Feau N."/>
            <person name="Henrissat B."/>
            <person name="Chan S.K."/>
            <person name="Hesse-Orce U."/>
            <person name="Alamouti S.M."/>
            <person name="Tsui C.K.M."/>
            <person name="Docking R.T."/>
            <person name="Levasseur A."/>
            <person name="Haridas S."/>
            <person name="Robertson G."/>
            <person name="Birol I."/>
            <person name="Holt R.A."/>
            <person name="Marra M.A."/>
            <person name="Hamelin R.C."/>
            <person name="Hirst M."/>
            <person name="Jones S.J.M."/>
            <person name="Bohlmann J."/>
            <person name="Breuil C."/>
        </authorList>
    </citation>
    <scope>NUCLEOTIDE SEQUENCE [LARGE SCALE GENOMIC DNA]</scope>
    <source>
        <strain evidence="2">kw1407 / UAMH 11150</strain>
    </source>
</reference>
<dbReference type="GO" id="GO:0050660">
    <property type="term" value="F:flavin adenine dinucleotide binding"/>
    <property type="evidence" value="ECO:0007669"/>
    <property type="project" value="InterPro"/>
</dbReference>
<protein>
    <submittedName>
        <fullName evidence="1">Aryl-alcohol oxidase vanillyl-alcohol oxidase</fullName>
    </submittedName>
</protein>
<dbReference type="Proteomes" id="UP000007796">
    <property type="component" value="Unassembled WGS sequence"/>
</dbReference>
<dbReference type="GeneID" id="25975019"/>
<dbReference type="STRING" id="655863.F0XJF8"/>
<accession>F0XJF8</accession>
<gene>
    <name evidence="1" type="ORF">CMQ_2070</name>
</gene>
<name>F0XJF8_GROCL</name>
<keyword evidence="2" id="KW-1185">Reference proteome</keyword>
<dbReference type="AlphaFoldDB" id="F0XJF8"/>
<sequence>MPIFSDGELVTSVVVYPGNTEVQMLIRWANKSLFPIYSISMGRNLNLGRMRVALDISPDDCTCLVEPGVSYFTLYEDIQRRGWLTSCGSTCSTSAVALSLATRSTTASATRPITKMDMTLMPSPGGHEGSDSAAGQVPLEVMYTAAASHPTGDHAMGEMLKQDGFWDAQLRETRFRYDECDACSAIGARQS</sequence>
<dbReference type="InterPro" id="IPR036318">
    <property type="entry name" value="FAD-bd_PCMH-like_sf"/>
</dbReference>
<dbReference type="RefSeq" id="XP_014171503.1">
    <property type="nucleotide sequence ID" value="XM_014316028.1"/>
</dbReference>
<evidence type="ECO:0000313" key="1">
    <source>
        <dbReference type="EMBL" id="EFX02021.1"/>
    </source>
</evidence>
<proteinExistence type="predicted"/>
<dbReference type="OrthoDB" id="5332616at2759"/>
<dbReference type="Gene3D" id="3.30.43.10">
    <property type="entry name" value="Uridine Diphospho-n-acetylenolpyruvylglucosamine Reductase, domain 2"/>
    <property type="match status" value="1"/>
</dbReference>
<dbReference type="InterPro" id="IPR016167">
    <property type="entry name" value="FAD-bd_PCMH_sub1"/>
</dbReference>
<dbReference type="SUPFAM" id="SSF56176">
    <property type="entry name" value="FAD-binding/transporter-associated domain-like"/>
    <property type="match status" value="1"/>
</dbReference>
<dbReference type="EMBL" id="GL629782">
    <property type="protein sequence ID" value="EFX02021.1"/>
    <property type="molecule type" value="Genomic_DNA"/>
</dbReference>
<dbReference type="InParanoid" id="F0XJF8"/>
<organism evidence="2">
    <name type="scientific">Grosmannia clavigera (strain kw1407 / UAMH 11150)</name>
    <name type="common">Blue stain fungus</name>
    <name type="synonym">Graphiocladiella clavigera</name>
    <dbReference type="NCBI Taxonomy" id="655863"/>
    <lineage>
        <taxon>Eukaryota</taxon>
        <taxon>Fungi</taxon>
        <taxon>Dikarya</taxon>
        <taxon>Ascomycota</taxon>
        <taxon>Pezizomycotina</taxon>
        <taxon>Sordariomycetes</taxon>
        <taxon>Sordariomycetidae</taxon>
        <taxon>Ophiostomatales</taxon>
        <taxon>Ophiostomataceae</taxon>
        <taxon>Leptographium</taxon>
    </lineage>
</organism>
<evidence type="ECO:0000313" key="2">
    <source>
        <dbReference type="Proteomes" id="UP000007796"/>
    </source>
</evidence>